<dbReference type="Proteomes" id="UP000662939">
    <property type="component" value="Chromosome"/>
</dbReference>
<protein>
    <submittedName>
        <fullName evidence="1">Uncharacterized protein</fullName>
    </submittedName>
</protein>
<organism evidence="1 2">
    <name type="scientific">Natronoglycomyces albus</name>
    <dbReference type="NCBI Taxonomy" id="2811108"/>
    <lineage>
        <taxon>Bacteria</taxon>
        <taxon>Bacillati</taxon>
        <taxon>Actinomycetota</taxon>
        <taxon>Actinomycetes</taxon>
        <taxon>Glycomycetales</taxon>
        <taxon>Glycomycetaceae</taxon>
        <taxon>Natronoglycomyces</taxon>
    </lineage>
</organism>
<name>A0A895XES2_9ACTN</name>
<reference evidence="1" key="1">
    <citation type="submission" date="2021-02" db="EMBL/GenBank/DDBJ databases">
        <title>Natronoglycomyces albus gen. nov., sp. nov, a haloalkaliphilic actinobacterium from a soda solonchak soil.</title>
        <authorList>
            <person name="Sorokin D.Y."/>
            <person name="Khijniak T.V."/>
            <person name="Zakharycheva A.P."/>
            <person name="Boueva O.V."/>
            <person name="Ariskina E.V."/>
            <person name="Hahnke R.L."/>
            <person name="Bunk B."/>
            <person name="Sproer C."/>
            <person name="Schumann P."/>
            <person name="Evtushenko L.I."/>
            <person name="Kublanov I.V."/>
        </authorList>
    </citation>
    <scope>NUCLEOTIDE SEQUENCE</scope>
    <source>
        <strain evidence="1">DSM 106290</strain>
    </source>
</reference>
<dbReference type="RefSeq" id="WP_213170328.1">
    <property type="nucleotide sequence ID" value="NZ_CP070496.1"/>
</dbReference>
<proteinExistence type="predicted"/>
<accession>A0A895XES2</accession>
<gene>
    <name evidence="1" type="ORF">JQS30_11045</name>
</gene>
<dbReference type="KEGG" id="nav:JQS30_11045"/>
<dbReference type="EMBL" id="CP070496">
    <property type="protein sequence ID" value="QSB04331.1"/>
    <property type="molecule type" value="Genomic_DNA"/>
</dbReference>
<keyword evidence="2" id="KW-1185">Reference proteome</keyword>
<sequence length="53" mass="5805">MLGDIAEARPNFWVSHLHGATHNMLATHRQEALNLIRQFANPTAPGRDEAGLG</sequence>
<dbReference type="AlphaFoldDB" id="A0A895XES2"/>
<evidence type="ECO:0000313" key="2">
    <source>
        <dbReference type="Proteomes" id="UP000662939"/>
    </source>
</evidence>
<evidence type="ECO:0000313" key="1">
    <source>
        <dbReference type="EMBL" id="QSB04331.1"/>
    </source>
</evidence>